<dbReference type="GO" id="GO:0005743">
    <property type="term" value="C:mitochondrial inner membrane"/>
    <property type="evidence" value="ECO:0007669"/>
    <property type="project" value="TreeGrafter"/>
</dbReference>
<comment type="similarity">
    <text evidence="5">Belongs to the OXA1/ALB3/YidC family.</text>
</comment>
<evidence type="ECO:0000256" key="3">
    <source>
        <dbReference type="ARBA" id="ARBA00022989"/>
    </source>
</evidence>
<dbReference type="Pfam" id="PF02096">
    <property type="entry name" value="60KD_IMP"/>
    <property type="match status" value="1"/>
</dbReference>
<dbReference type="PANTHER" id="PTHR12428">
    <property type="entry name" value="OXA1"/>
    <property type="match status" value="1"/>
</dbReference>
<accession>A0A8J1XX39</accession>
<evidence type="ECO:0000256" key="2">
    <source>
        <dbReference type="ARBA" id="ARBA00022692"/>
    </source>
</evidence>
<dbReference type="GO" id="GO:0032977">
    <property type="term" value="F:membrane insertase activity"/>
    <property type="evidence" value="ECO:0007669"/>
    <property type="project" value="InterPro"/>
</dbReference>
<evidence type="ECO:0000313" key="7">
    <source>
        <dbReference type="Proteomes" id="UP000749559"/>
    </source>
</evidence>
<protein>
    <submittedName>
        <fullName evidence="6">Uncharacterized protein</fullName>
    </submittedName>
</protein>
<name>A0A8J1XX39_OWEFU</name>
<dbReference type="GO" id="GO:0032979">
    <property type="term" value="P:protein insertion into mitochondrial inner membrane from matrix"/>
    <property type="evidence" value="ECO:0007669"/>
    <property type="project" value="TreeGrafter"/>
</dbReference>
<evidence type="ECO:0000313" key="6">
    <source>
        <dbReference type="EMBL" id="CAH1794546.1"/>
    </source>
</evidence>
<sequence>MIYTRVGLPQNFRHCSRCMSSLHRPRSIVTLSQIHLRTSQNILDTKPQYQQAQWMQQRTKSTNSDFCWNYFSTEWGPVHYAHELLLYVHTTTGLPWWASIALTTFGLRTLVTVPLQAQSISVMAKISIIQPEIKKIADRLKYEVAKATKQYGWSKKKARREYVIHIKKEIKKLYIRDNCHPMKATLIVFFQIPLWISLSFALRNMSGLIPFTMTPSPALEMSLATEGLLWFPSLLACDTTLLLPVLLGVVNLAIVEMHTLRPASQKSSKMDRAATWFLRGVSVLLVPIAATMPSCMAWYWLCSSSFGLAQNLLLKSPTFKRAIGVPLIPNESLTPYRDMALAARQRVESIKNRLGQSNQ</sequence>
<gene>
    <name evidence="6" type="ORF">OFUS_LOCUS19222</name>
</gene>
<keyword evidence="3" id="KW-1133">Transmembrane helix</keyword>
<dbReference type="PANTHER" id="PTHR12428:SF65">
    <property type="entry name" value="CYTOCHROME C OXIDASE ASSEMBLY PROTEIN COX18, MITOCHONDRIAL"/>
    <property type="match status" value="1"/>
</dbReference>
<evidence type="ECO:0000256" key="4">
    <source>
        <dbReference type="ARBA" id="ARBA00023136"/>
    </source>
</evidence>
<dbReference type="InterPro" id="IPR001708">
    <property type="entry name" value="YidC/ALB3/OXA1/COX18"/>
</dbReference>
<keyword evidence="2 5" id="KW-0812">Transmembrane</keyword>
<dbReference type="InterPro" id="IPR028055">
    <property type="entry name" value="YidC/Oxa/ALB_C"/>
</dbReference>
<dbReference type="EMBL" id="CAIIXF020000009">
    <property type="protein sequence ID" value="CAH1794546.1"/>
    <property type="molecule type" value="Genomic_DNA"/>
</dbReference>
<evidence type="ECO:0000256" key="1">
    <source>
        <dbReference type="ARBA" id="ARBA00004141"/>
    </source>
</evidence>
<keyword evidence="4" id="KW-0472">Membrane</keyword>
<reference evidence="6" key="1">
    <citation type="submission" date="2022-03" db="EMBL/GenBank/DDBJ databases">
        <authorList>
            <person name="Martin C."/>
        </authorList>
    </citation>
    <scope>NUCLEOTIDE SEQUENCE</scope>
</reference>
<comment type="caution">
    <text evidence="6">The sequence shown here is derived from an EMBL/GenBank/DDBJ whole genome shotgun (WGS) entry which is preliminary data.</text>
</comment>
<evidence type="ECO:0000256" key="5">
    <source>
        <dbReference type="RuleBase" id="RU003945"/>
    </source>
</evidence>
<dbReference type="OrthoDB" id="2148490at2759"/>
<organism evidence="6 7">
    <name type="scientific">Owenia fusiformis</name>
    <name type="common">Polychaete worm</name>
    <dbReference type="NCBI Taxonomy" id="6347"/>
    <lineage>
        <taxon>Eukaryota</taxon>
        <taxon>Metazoa</taxon>
        <taxon>Spiralia</taxon>
        <taxon>Lophotrochozoa</taxon>
        <taxon>Annelida</taxon>
        <taxon>Polychaeta</taxon>
        <taxon>Sedentaria</taxon>
        <taxon>Canalipalpata</taxon>
        <taxon>Sabellida</taxon>
        <taxon>Oweniida</taxon>
        <taxon>Oweniidae</taxon>
        <taxon>Owenia</taxon>
    </lineage>
</organism>
<dbReference type="CDD" id="cd20069">
    <property type="entry name" value="5TM_Oxa1-like"/>
    <property type="match status" value="1"/>
</dbReference>
<dbReference type="AlphaFoldDB" id="A0A8J1XX39"/>
<dbReference type="GO" id="GO:0033617">
    <property type="term" value="P:mitochondrial respiratory chain complex IV assembly"/>
    <property type="evidence" value="ECO:0007669"/>
    <property type="project" value="TreeGrafter"/>
</dbReference>
<keyword evidence="7" id="KW-1185">Reference proteome</keyword>
<comment type="subcellular location">
    <subcellularLocation>
        <location evidence="1 5">Membrane</location>
        <topology evidence="1 5">Multi-pass membrane protein</topology>
    </subcellularLocation>
</comment>
<proteinExistence type="inferred from homology"/>
<dbReference type="Proteomes" id="UP000749559">
    <property type="component" value="Unassembled WGS sequence"/>
</dbReference>